<feature type="transmembrane region" description="Helical" evidence="10">
    <location>
        <begin position="132"/>
        <end position="156"/>
    </location>
</feature>
<evidence type="ECO:0000256" key="3">
    <source>
        <dbReference type="ARBA" id="ARBA00022630"/>
    </source>
</evidence>
<dbReference type="PANTHER" id="PTHR43014:SF2">
    <property type="entry name" value="MERCURIC REDUCTASE"/>
    <property type="match status" value="1"/>
</dbReference>
<feature type="transmembrane region" description="Helical" evidence="10">
    <location>
        <begin position="162"/>
        <end position="183"/>
    </location>
</feature>
<dbReference type="PRINTS" id="PR00411">
    <property type="entry name" value="PNDRDTASEI"/>
</dbReference>
<evidence type="ECO:0000256" key="7">
    <source>
        <dbReference type="ARBA" id="ARBA00023157"/>
    </source>
</evidence>
<feature type="domain" description="FAD/NAD(P)-binding" evidence="12">
    <location>
        <begin position="239"/>
        <end position="555"/>
    </location>
</feature>
<evidence type="ECO:0000256" key="1">
    <source>
        <dbReference type="ARBA" id="ARBA00001974"/>
    </source>
</evidence>
<keyword evidence="10" id="KW-0472">Membrane</keyword>
<feature type="transmembrane region" description="Helical" evidence="10">
    <location>
        <begin position="87"/>
        <end position="109"/>
    </location>
</feature>
<comment type="cofactor">
    <cofactor evidence="1">
        <name>FAD</name>
        <dbReference type="ChEBI" id="CHEBI:57692"/>
    </cofactor>
</comment>
<feature type="transmembrane region" description="Helical" evidence="10">
    <location>
        <begin position="195"/>
        <end position="218"/>
    </location>
</feature>
<comment type="caution">
    <text evidence="14">The sequence shown here is derived from an EMBL/GenBank/DDBJ whole genome shotgun (WGS) entry which is preliminary data.</text>
</comment>
<keyword evidence="5" id="KW-0521">NADP</keyword>
<keyword evidence="10" id="KW-0812">Transmembrane</keyword>
<feature type="domain" description="VTT" evidence="13">
    <location>
        <begin position="71"/>
        <end position="184"/>
    </location>
</feature>
<dbReference type="InterPro" id="IPR032816">
    <property type="entry name" value="VTT_dom"/>
</dbReference>
<dbReference type="InterPro" id="IPR023753">
    <property type="entry name" value="FAD/NAD-binding_dom"/>
</dbReference>
<dbReference type="PRINTS" id="PR00368">
    <property type="entry name" value="FADPNR"/>
</dbReference>
<dbReference type="Pfam" id="PF02852">
    <property type="entry name" value="Pyr_redox_dim"/>
    <property type="match status" value="1"/>
</dbReference>
<accession>A0ABT4JZ39</accession>
<dbReference type="Pfam" id="PF09335">
    <property type="entry name" value="VTT_dom"/>
    <property type="match status" value="1"/>
</dbReference>
<dbReference type="Proteomes" id="UP001149719">
    <property type="component" value="Unassembled WGS sequence"/>
</dbReference>
<evidence type="ECO:0000256" key="4">
    <source>
        <dbReference type="ARBA" id="ARBA00022827"/>
    </source>
</evidence>
<evidence type="ECO:0000259" key="11">
    <source>
        <dbReference type="Pfam" id="PF02852"/>
    </source>
</evidence>
<dbReference type="Gene3D" id="3.50.50.60">
    <property type="entry name" value="FAD/NAD(P)-binding domain"/>
    <property type="match status" value="2"/>
</dbReference>
<keyword evidence="6 9" id="KW-0560">Oxidoreductase</keyword>
<dbReference type="SUPFAM" id="SSF55424">
    <property type="entry name" value="FAD/NAD-linked reductases, dimerisation (C-terminal) domain"/>
    <property type="match status" value="1"/>
</dbReference>
<evidence type="ECO:0000256" key="8">
    <source>
        <dbReference type="ARBA" id="ARBA00023284"/>
    </source>
</evidence>
<keyword evidence="8 9" id="KW-0676">Redox-active center</keyword>
<keyword evidence="15" id="KW-1185">Reference proteome</keyword>
<evidence type="ECO:0000256" key="5">
    <source>
        <dbReference type="ARBA" id="ARBA00022857"/>
    </source>
</evidence>
<comment type="similarity">
    <text evidence="2 9">Belongs to the class-I pyridine nucleotide-disulfide oxidoreductase family.</text>
</comment>
<evidence type="ECO:0000256" key="10">
    <source>
        <dbReference type="SAM" id="Phobius"/>
    </source>
</evidence>
<organism evidence="14 15">
    <name type="scientific">Marinomonas phaeophyticola</name>
    <dbReference type="NCBI Taxonomy" id="3004091"/>
    <lineage>
        <taxon>Bacteria</taxon>
        <taxon>Pseudomonadati</taxon>
        <taxon>Pseudomonadota</taxon>
        <taxon>Gammaproteobacteria</taxon>
        <taxon>Oceanospirillales</taxon>
        <taxon>Oceanospirillaceae</taxon>
        <taxon>Marinomonas</taxon>
    </lineage>
</organism>
<dbReference type="InterPro" id="IPR012999">
    <property type="entry name" value="Pyr_OxRdtase_I_AS"/>
</dbReference>
<feature type="transmembrane region" description="Helical" evidence="10">
    <location>
        <begin position="49"/>
        <end position="81"/>
    </location>
</feature>
<keyword evidence="10" id="KW-1133">Transmembrane helix</keyword>
<evidence type="ECO:0000256" key="6">
    <source>
        <dbReference type="ARBA" id="ARBA00023002"/>
    </source>
</evidence>
<dbReference type="RefSeq" id="WP_269127617.1">
    <property type="nucleotide sequence ID" value="NZ_JAPUBN010000021.1"/>
</dbReference>
<proteinExistence type="inferred from homology"/>
<dbReference type="Pfam" id="PF07992">
    <property type="entry name" value="Pyr_redox_2"/>
    <property type="match status" value="1"/>
</dbReference>
<feature type="domain" description="Pyridine nucleotide-disulphide oxidoreductase dimerisation" evidence="11">
    <location>
        <begin position="577"/>
        <end position="685"/>
    </location>
</feature>
<dbReference type="SUPFAM" id="SSF51905">
    <property type="entry name" value="FAD/NAD(P)-binding domain"/>
    <property type="match status" value="1"/>
</dbReference>
<protein>
    <submittedName>
        <fullName evidence="14">FAD-dependent oxidoreductase</fullName>
    </submittedName>
</protein>
<dbReference type="Gene3D" id="3.30.390.30">
    <property type="match status" value="1"/>
</dbReference>
<dbReference type="InterPro" id="IPR016156">
    <property type="entry name" value="FAD/NAD-linked_Rdtase_dimer_sf"/>
</dbReference>
<evidence type="ECO:0000259" key="12">
    <source>
        <dbReference type="Pfam" id="PF07992"/>
    </source>
</evidence>
<gene>
    <name evidence="14" type="ORF">O1D97_18220</name>
</gene>
<evidence type="ECO:0000313" key="14">
    <source>
        <dbReference type="EMBL" id="MCZ2723495.1"/>
    </source>
</evidence>
<keyword evidence="7" id="KW-1015">Disulfide bond</keyword>
<dbReference type="EMBL" id="JAPUBN010000021">
    <property type="protein sequence ID" value="MCZ2723495.1"/>
    <property type="molecule type" value="Genomic_DNA"/>
</dbReference>
<dbReference type="InterPro" id="IPR036188">
    <property type="entry name" value="FAD/NAD-bd_sf"/>
</dbReference>
<dbReference type="PROSITE" id="PS00076">
    <property type="entry name" value="PYRIDINE_REDOX_1"/>
    <property type="match status" value="1"/>
</dbReference>
<dbReference type="PANTHER" id="PTHR43014">
    <property type="entry name" value="MERCURIC REDUCTASE"/>
    <property type="match status" value="1"/>
</dbReference>
<name>A0ABT4JZ39_9GAMM</name>
<evidence type="ECO:0000256" key="9">
    <source>
        <dbReference type="RuleBase" id="RU003691"/>
    </source>
</evidence>
<dbReference type="InterPro" id="IPR004099">
    <property type="entry name" value="Pyr_nucl-diS_OxRdtase_dimer"/>
</dbReference>
<reference evidence="14" key="1">
    <citation type="submission" date="2022-12" db="EMBL/GenBank/DDBJ databases">
        <title>Marinomonas 15G1-11 sp. nov, isolated from marine algae.</title>
        <authorList>
            <person name="Butt M."/>
            <person name="Choi D.G."/>
            <person name="Kim J.M."/>
            <person name="Lee J.K."/>
            <person name="Baek J.H."/>
            <person name="Jeon C.O."/>
        </authorList>
    </citation>
    <scope>NUCLEOTIDE SEQUENCE</scope>
    <source>
        <strain evidence="14">15G1-11</strain>
    </source>
</reference>
<keyword evidence="4 9" id="KW-0274">FAD</keyword>
<feature type="transmembrane region" description="Helical" evidence="10">
    <location>
        <begin position="6"/>
        <end position="28"/>
    </location>
</feature>
<evidence type="ECO:0000256" key="2">
    <source>
        <dbReference type="ARBA" id="ARBA00007532"/>
    </source>
</evidence>
<feature type="transmembrane region" description="Helical" evidence="10">
    <location>
        <begin position="238"/>
        <end position="259"/>
    </location>
</feature>
<keyword evidence="3 9" id="KW-0285">Flavoprotein</keyword>
<evidence type="ECO:0000313" key="15">
    <source>
        <dbReference type="Proteomes" id="UP001149719"/>
    </source>
</evidence>
<sequence length="712" mass="77709">MKTSKIIILAIVAIVVALFFTYDLHTYLSLASLKEQQSSFAELKAAQPFLVTGVFFIGYVLITALSLPGAVILTLAAGALFGLFQGLLIVSFASSMGATLAFLVSRYLFRESVQAKFGQNLKAFNKGMAKDGALYLFTLRLVPAFPFFLINLLMGLTPIKTWSFYWISQIGMLAGTAVFVNAGTQLAQIDSLQGILSPGLILSFVLLGIFPLIAKKIIAMVKSQKSLKQFKKPQSFDYNMLVIGAGAGGLVSSYIAAVVKAKVGLIERHKMGGDCLNTGCVPSKALIRAAHTAHDMRNAAKLGISNVEPNVDFKAVFQGVHKVIKEVEPHDSIERYTDLGVECITGDARVISPYEIEVDGKILTTKNIVIATGARPFIPNIKGLDQVNYHTSDTIWGLTENPGRLIVLGGGPIGSELTQSFARLGAKVTQIERGPRIMPREDEDAAKWVSDNFINEGVQLLTGHAAEEVVVKEGEQFLRCTHDNGETLVPFDTLLIAVGRTPNVRGIGLEEIGVEINERGALVVDDYLRTNIPNIYGVGDVIGSYQFTHTAAHQAWFAAVNALFGKFKQFTVDYRVIPWATFTDPEVARVGLSEDEAKAQGIPYEVVKFEIEELDRAIADRNTAGFVKVLTIPGKDKILGVTIVGSHAGDLIAEYVQAMKYNLGLNKVLGTIHIYPTMAEANKYAAGEWKRAHVPHKLMTYVEKFHRWGRGK</sequence>
<evidence type="ECO:0000259" key="13">
    <source>
        <dbReference type="Pfam" id="PF09335"/>
    </source>
</evidence>